<keyword evidence="3" id="KW-1185">Reference proteome</keyword>
<name>A0A3S5AW21_9PLAT</name>
<organism evidence="2 3">
    <name type="scientific">Protopolystoma xenopodis</name>
    <dbReference type="NCBI Taxonomy" id="117903"/>
    <lineage>
        <taxon>Eukaryota</taxon>
        <taxon>Metazoa</taxon>
        <taxon>Spiralia</taxon>
        <taxon>Lophotrochozoa</taxon>
        <taxon>Platyhelminthes</taxon>
        <taxon>Monogenea</taxon>
        <taxon>Polyopisthocotylea</taxon>
        <taxon>Polystomatidea</taxon>
        <taxon>Polystomatidae</taxon>
        <taxon>Protopolystoma</taxon>
    </lineage>
</organism>
<sequence length="343" mass="36960">MLIDSDSVIASGICDQTSNYRESVTKSGRPDSGSPNEDDALADGLAIASPELVKDFSLIERHQFLLGGTGKWGVRSGNRNFSSTHSIAWSTLHRSEAVRLPSLWAARASRCGALSAAKPLGIRPQEQMAILVPSSLSPFSTSVHPDLSSSLPLPPSLSLSHTHTHLHYFRSWGNRYTKCSCADATCVPDTFSSINSFQVGVHWPHSPALLFYPQSLRPSCPQSPSVYTTISDIYPCTGDICSRLSHPGGLASLPSLAAILCDRQVEMVNGEFKGNTSSILERTPQQPFDWRHASKTRRDGASVRPLDLSCCAGDLRVCRALVWGGGRGGDGCVGEKRLICPIA</sequence>
<gene>
    <name evidence="2" type="ORF">PXEA_LOCUS27042</name>
</gene>
<evidence type="ECO:0000313" key="3">
    <source>
        <dbReference type="Proteomes" id="UP000784294"/>
    </source>
</evidence>
<proteinExistence type="predicted"/>
<dbReference type="AlphaFoldDB" id="A0A3S5AW21"/>
<dbReference type="EMBL" id="CAAALY010246071">
    <property type="protein sequence ID" value="VEL33602.1"/>
    <property type="molecule type" value="Genomic_DNA"/>
</dbReference>
<comment type="caution">
    <text evidence="2">The sequence shown here is derived from an EMBL/GenBank/DDBJ whole genome shotgun (WGS) entry which is preliminary data.</text>
</comment>
<dbReference type="Proteomes" id="UP000784294">
    <property type="component" value="Unassembled WGS sequence"/>
</dbReference>
<evidence type="ECO:0000313" key="2">
    <source>
        <dbReference type="EMBL" id="VEL33602.1"/>
    </source>
</evidence>
<reference evidence="2" key="1">
    <citation type="submission" date="2018-11" db="EMBL/GenBank/DDBJ databases">
        <authorList>
            <consortium name="Pathogen Informatics"/>
        </authorList>
    </citation>
    <scope>NUCLEOTIDE SEQUENCE</scope>
</reference>
<protein>
    <submittedName>
        <fullName evidence="2">Uncharacterized protein</fullName>
    </submittedName>
</protein>
<feature type="region of interest" description="Disordered" evidence="1">
    <location>
        <begin position="20"/>
        <end position="41"/>
    </location>
</feature>
<evidence type="ECO:0000256" key="1">
    <source>
        <dbReference type="SAM" id="MobiDB-lite"/>
    </source>
</evidence>
<accession>A0A3S5AW21</accession>